<sequence length="395" mass="44375">MGFYTSPSFFIVLAALAIPAAACGVMERGLKAWGMAASAIMLAFLFGSSPAQAAAFALFVCVACTCAYATLASWKSGKKSMVVYRVCLAATIAPLVAYKVGAVFDQNILAFTGVSYVTFKAVQVLIEIRDGLITELRPADYLYFLTFFATITSGPIDRSRRFMDDIRRQPTRAEYLDMLSRGMLLLLLGAVFQLVIASVAKYYYVPTRPLATPSIAYGVARQVANAYLYGIYLFFDFAGYSMMAMGASYCFGVRTPRNFRAPFAAVDIKDFWNRWHITLSTWLRDFVFMRFVRWATKRKVFGSRLSCACAAYMVDMALMGAWHGLTADYLAYGVYHGALLAVTEAYQKKSSFHRRNRDRIWYRLLSWFITMQLVFFGFALFSGQLHLIVERIING</sequence>
<dbReference type="GO" id="GO:0016746">
    <property type="term" value="F:acyltransferase activity"/>
    <property type="evidence" value="ECO:0007669"/>
    <property type="project" value="UniProtKB-KW"/>
</dbReference>
<protein>
    <submittedName>
        <fullName evidence="11">D-alanyl-lipoteichoic acid biosynthesis protein DltB</fullName>
    </submittedName>
</protein>
<evidence type="ECO:0000256" key="10">
    <source>
        <dbReference type="SAM" id="Phobius"/>
    </source>
</evidence>
<comment type="caution">
    <text evidence="11">The sequence shown here is derived from an EMBL/GenBank/DDBJ whole genome shotgun (WGS) entry which is preliminary data.</text>
</comment>
<keyword evidence="8 9" id="KW-0012">Acyltransferase</keyword>
<evidence type="ECO:0000256" key="4">
    <source>
        <dbReference type="ARBA" id="ARBA00022679"/>
    </source>
</evidence>
<comment type="subcellular location">
    <subcellularLocation>
        <location evidence="1">Cell membrane</location>
        <topology evidence="1">Multi-pass membrane protein</topology>
    </subcellularLocation>
</comment>
<dbReference type="RefSeq" id="WP_117678647.1">
    <property type="nucleotide sequence ID" value="NZ_QSRJ01000001.1"/>
</dbReference>
<feature type="transmembrane region" description="Helical" evidence="10">
    <location>
        <begin position="329"/>
        <end position="346"/>
    </location>
</feature>
<feature type="transmembrane region" description="Helical" evidence="10">
    <location>
        <begin position="178"/>
        <end position="204"/>
    </location>
</feature>
<keyword evidence="7 9" id="KW-0472">Membrane</keyword>
<evidence type="ECO:0000313" key="12">
    <source>
        <dbReference type="Proteomes" id="UP000260943"/>
    </source>
</evidence>
<dbReference type="PIRSF" id="PIRSF016636">
    <property type="entry name" value="AlgI_DltB"/>
    <property type="match status" value="1"/>
</dbReference>
<evidence type="ECO:0000313" key="11">
    <source>
        <dbReference type="EMBL" id="RGL12119.1"/>
    </source>
</evidence>
<dbReference type="InterPro" id="IPR004299">
    <property type="entry name" value="MBOAT_fam"/>
</dbReference>
<reference evidence="11 12" key="1">
    <citation type="submission" date="2018-08" db="EMBL/GenBank/DDBJ databases">
        <title>A genome reference for cultivated species of the human gut microbiota.</title>
        <authorList>
            <person name="Zou Y."/>
            <person name="Xue W."/>
            <person name="Luo G."/>
        </authorList>
    </citation>
    <scope>NUCLEOTIDE SEQUENCE [LARGE SCALE GENOMIC DNA]</scope>
    <source>
        <strain evidence="11 12">TF08-14</strain>
    </source>
</reference>
<keyword evidence="4 9" id="KW-0808">Transferase</keyword>
<feature type="transmembrane region" description="Helical" evidence="10">
    <location>
        <begin position="367"/>
        <end position="389"/>
    </location>
</feature>
<dbReference type="InterPro" id="IPR024024">
    <property type="entry name" value="DltB"/>
</dbReference>
<name>A0A3E4QY42_9ACTN</name>
<evidence type="ECO:0000256" key="8">
    <source>
        <dbReference type="ARBA" id="ARBA00023315"/>
    </source>
</evidence>
<proteinExistence type="inferred from homology"/>
<gene>
    <name evidence="11" type="primary">dltB</name>
    <name evidence="11" type="ORF">DXC81_00130</name>
</gene>
<keyword evidence="6 10" id="KW-1133">Transmembrane helix</keyword>
<feature type="transmembrane region" description="Helical" evidence="10">
    <location>
        <begin position="82"/>
        <end position="101"/>
    </location>
</feature>
<dbReference type="PANTHER" id="PTHR13285">
    <property type="entry name" value="ACYLTRANSFERASE"/>
    <property type="match status" value="1"/>
</dbReference>
<evidence type="ECO:0000256" key="7">
    <source>
        <dbReference type="ARBA" id="ARBA00023136"/>
    </source>
</evidence>
<evidence type="ECO:0000256" key="6">
    <source>
        <dbReference type="ARBA" id="ARBA00022989"/>
    </source>
</evidence>
<evidence type="ECO:0000256" key="2">
    <source>
        <dbReference type="ARBA" id="ARBA00010323"/>
    </source>
</evidence>
<dbReference type="AlphaFoldDB" id="A0A3E4QY42"/>
<evidence type="ECO:0000256" key="9">
    <source>
        <dbReference type="PIRNR" id="PIRNR016636"/>
    </source>
</evidence>
<dbReference type="GO" id="GO:0005886">
    <property type="term" value="C:plasma membrane"/>
    <property type="evidence" value="ECO:0007669"/>
    <property type="project" value="UniProtKB-SubCell"/>
</dbReference>
<dbReference type="InterPro" id="IPR051085">
    <property type="entry name" value="MB_O-acyltransferase"/>
</dbReference>
<comment type="similarity">
    <text evidence="2 9">Belongs to the membrane-bound acyltransferase family.</text>
</comment>
<evidence type="ECO:0000256" key="5">
    <source>
        <dbReference type="ARBA" id="ARBA00022692"/>
    </source>
</evidence>
<accession>A0A3E4QY42</accession>
<evidence type="ECO:0000256" key="1">
    <source>
        <dbReference type="ARBA" id="ARBA00004651"/>
    </source>
</evidence>
<keyword evidence="3 9" id="KW-1003">Cell membrane</keyword>
<dbReference type="InterPro" id="IPR024194">
    <property type="entry name" value="Ac/AlaTfrase_AlgI/DltB"/>
</dbReference>
<dbReference type="GO" id="GO:0070395">
    <property type="term" value="P:lipoteichoic acid biosynthetic process"/>
    <property type="evidence" value="ECO:0007669"/>
    <property type="project" value="InterPro"/>
</dbReference>
<evidence type="ECO:0000256" key="3">
    <source>
        <dbReference type="ARBA" id="ARBA00022475"/>
    </source>
</evidence>
<dbReference type="Proteomes" id="UP000260943">
    <property type="component" value="Unassembled WGS sequence"/>
</dbReference>
<organism evidence="11 12">
    <name type="scientific">Collinsella tanakaei</name>
    <dbReference type="NCBI Taxonomy" id="626935"/>
    <lineage>
        <taxon>Bacteria</taxon>
        <taxon>Bacillati</taxon>
        <taxon>Actinomycetota</taxon>
        <taxon>Coriobacteriia</taxon>
        <taxon>Coriobacteriales</taxon>
        <taxon>Coriobacteriaceae</taxon>
        <taxon>Collinsella</taxon>
    </lineage>
</organism>
<dbReference type="EMBL" id="QSRJ01000001">
    <property type="protein sequence ID" value="RGL12119.1"/>
    <property type="molecule type" value="Genomic_DNA"/>
</dbReference>
<dbReference type="NCBIfam" id="TIGR04091">
    <property type="entry name" value="LTA_dltB"/>
    <property type="match status" value="1"/>
</dbReference>
<feature type="transmembrane region" description="Helical" evidence="10">
    <location>
        <begin position="227"/>
        <end position="251"/>
    </location>
</feature>
<dbReference type="Pfam" id="PF03062">
    <property type="entry name" value="MBOAT"/>
    <property type="match status" value="1"/>
</dbReference>
<dbReference type="PANTHER" id="PTHR13285:SF23">
    <property type="entry name" value="TEICHOIC ACID D-ALANYLTRANSFERASE"/>
    <property type="match status" value="1"/>
</dbReference>
<dbReference type="PIRSF" id="PIRSF500216">
    <property type="entry name" value="DltB"/>
    <property type="match status" value="1"/>
</dbReference>
<keyword evidence="5 10" id="KW-0812">Transmembrane</keyword>